<keyword evidence="3" id="KW-0804">Transcription</keyword>
<evidence type="ECO:0000259" key="5">
    <source>
        <dbReference type="PROSITE" id="PS50977"/>
    </source>
</evidence>
<dbReference type="EMBL" id="CP011112">
    <property type="protein sequence ID" value="AKU15449.1"/>
    <property type="molecule type" value="Genomic_DNA"/>
</dbReference>
<dbReference type="KEGG" id="lmoi:VV02_05500"/>
<evidence type="ECO:0000256" key="3">
    <source>
        <dbReference type="ARBA" id="ARBA00023163"/>
    </source>
</evidence>
<keyword evidence="2 4" id="KW-0238">DNA-binding</keyword>
<dbReference type="Proteomes" id="UP000066480">
    <property type="component" value="Chromosome"/>
</dbReference>
<gene>
    <name evidence="6" type="ORF">VV02_05500</name>
</gene>
<dbReference type="GO" id="GO:0003700">
    <property type="term" value="F:DNA-binding transcription factor activity"/>
    <property type="evidence" value="ECO:0007669"/>
    <property type="project" value="TreeGrafter"/>
</dbReference>
<keyword evidence="1" id="KW-0805">Transcription regulation</keyword>
<dbReference type="InterPro" id="IPR004111">
    <property type="entry name" value="Repressor_TetR_C"/>
</dbReference>
<dbReference type="InterPro" id="IPR050109">
    <property type="entry name" value="HTH-type_TetR-like_transc_reg"/>
</dbReference>
<dbReference type="STRING" id="571913.VV02_05500"/>
<evidence type="ECO:0000256" key="2">
    <source>
        <dbReference type="ARBA" id="ARBA00023125"/>
    </source>
</evidence>
<dbReference type="Gene3D" id="1.10.357.10">
    <property type="entry name" value="Tetracycline Repressor, domain 2"/>
    <property type="match status" value="1"/>
</dbReference>
<dbReference type="PRINTS" id="PR00455">
    <property type="entry name" value="HTHTETR"/>
</dbReference>
<evidence type="ECO:0000313" key="6">
    <source>
        <dbReference type="EMBL" id="AKU15449.1"/>
    </source>
</evidence>
<feature type="domain" description="HTH tetR-type" evidence="5">
    <location>
        <begin position="11"/>
        <end position="71"/>
    </location>
</feature>
<dbReference type="Pfam" id="PF00440">
    <property type="entry name" value="TetR_N"/>
    <property type="match status" value="1"/>
</dbReference>
<dbReference type="OrthoDB" id="329481at2"/>
<proteinExistence type="predicted"/>
<dbReference type="AlphaFoldDB" id="A0A0K1JFG4"/>
<dbReference type="InterPro" id="IPR001647">
    <property type="entry name" value="HTH_TetR"/>
</dbReference>
<dbReference type="SUPFAM" id="SSF48498">
    <property type="entry name" value="Tetracyclin repressor-like, C-terminal domain"/>
    <property type="match status" value="1"/>
</dbReference>
<keyword evidence="7" id="KW-1185">Reference proteome</keyword>
<dbReference type="Pfam" id="PF02909">
    <property type="entry name" value="TetR_C_1"/>
    <property type="match status" value="1"/>
</dbReference>
<feature type="DNA-binding region" description="H-T-H motif" evidence="4">
    <location>
        <begin position="34"/>
        <end position="53"/>
    </location>
</feature>
<sequence>MKRDSERARSTLSPDRILNLAVSIADTEGLSAVSMRRLARELSVTPMALYWHFADKDRLIEAMAEQVVADGEFANTPSDHWDEQLRSALNALIDLLHQHPWMGRAVIERLVPLPNYLGAFEVMLDSTRQAGLGPRDGAVLAQQAVQAVVILTEYEPSTTPPTTATAAACDAERERLDALPADQFPNIRAAAEALLEPPDVKEYYRLGVDMIVGGISTIAGRG</sequence>
<reference evidence="6 7" key="1">
    <citation type="submission" date="2015-03" db="EMBL/GenBank/DDBJ databases">
        <title>Luteipulveratus halotolerans sp. nov., a novel actinobacterium (Dermacoccaceae) from Sarawak, Malaysia.</title>
        <authorList>
            <person name="Juboi H."/>
            <person name="Basik A."/>
            <person name="Shamsul S.S."/>
            <person name="Arnold P."/>
            <person name="Schmitt E.K."/>
            <person name="Sanglier J.-J."/>
            <person name="Yeo T."/>
        </authorList>
    </citation>
    <scope>NUCLEOTIDE SEQUENCE [LARGE SCALE GENOMIC DNA]</scope>
    <source>
        <strain evidence="6 7">MN07-A0370</strain>
    </source>
</reference>
<dbReference type="GO" id="GO:0000976">
    <property type="term" value="F:transcription cis-regulatory region binding"/>
    <property type="evidence" value="ECO:0007669"/>
    <property type="project" value="TreeGrafter"/>
</dbReference>
<dbReference type="InterPro" id="IPR036271">
    <property type="entry name" value="Tet_transcr_reg_TetR-rel_C_sf"/>
</dbReference>
<protein>
    <recommendedName>
        <fullName evidence="5">HTH tetR-type domain-containing protein</fullName>
    </recommendedName>
</protein>
<name>A0A0K1JFG4_9MICO</name>
<organism evidence="6 7">
    <name type="scientific">Luteipulveratus mongoliensis</name>
    <dbReference type="NCBI Taxonomy" id="571913"/>
    <lineage>
        <taxon>Bacteria</taxon>
        <taxon>Bacillati</taxon>
        <taxon>Actinomycetota</taxon>
        <taxon>Actinomycetes</taxon>
        <taxon>Micrococcales</taxon>
        <taxon>Dermacoccaceae</taxon>
        <taxon>Luteipulveratus</taxon>
    </lineage>
</organism>
<accession>A0A0K1JFG4</accession>
<dbReference type="GO" id="GO:0045892">
    <property type="term" value="P:negative regulation of DNA-templated transcription"/>
    <property type="evidence" value="ECO:0007669"/>
    <property type="project" value="InterPro"/>
</dbReference>
<evidence type="ECO:0000313" key="7">
    <source>
        <dbReference type="Proteomes" id="UP000066480"/>
    </source>
</evidence>
<dbReference type="PROSITE" id="PS50977">
    <property type="entry name" value="HTH_TETR_2"/>
    <property type="match status" value="1"/>
</dbReference>
<evidence type="ECO:0000256" key="4">
    <source>
        <dbReference type="PROSITE-ProRule" id="PRU00335"/>
    </source>
</evidence>
<dbReference type="SUPFAM" id="SSF46689">
    <property type="entry name" value="Homeodomain-like"/>
    <property type="match status" value="1"/>
</dbReference>
<evidence type="ECO:0000256" key="1">
    <source>
        <dbReference type="ARBA" id="ARBA00023015"/>
    </source>
</evidence>
<dbReference type="PANTHER" id="PTHR30055">
    <property type="entry name" value="HTH-TYPE TRANSCRIPTIONAL REGULATOR RUTR"/>
    <property type="match status" value="1"/>
</dbReference>
<dbReference type="RefSeq" id="WP_052590344.1">
    <property type="nucleotide sequence ID" value="NZ_CP011112.1"/>
</dbReference>
<dbReference type="PANTHER" id="PTHR30055:SF151">
    <property type="entry name" value="TRANSCRIPTIONAL REGULATORY PROTEIN"/>
    <property type="match status" value="1"/>
</dbReference>
<dbReference type="InterPro" id="IPR009057">
    <property type="entry name" value="Homeodomain-like_sf"/>
</dbReference>